<dbReference type="GO" id="GO:0004190">
    <property type="term" value="F:aspartic-type endopeptidase activity"/>
    <property type="evidence" value="ECO:0007669"/>
    <property type="project" value="InterPro"/>
</dbReference>
<reference evidence="5 6" key="1">
    <citation type="submission" date="2016-04" db="EMBL/GenBank/DDBJ databases">
        <title>A degradative enzymes factory behind the ericoid mycorrhizal symbiosis.</title>
        <authorList>
            <consortium name="DOE Joint Genome Institute"/>
            <person name="Martino E."/>
            <person name="Morin E."/>
            <person name="Grelet G."/>
            <person name="Kuo A."/>
            <person name="Kohler A."/>
            <person name="Daghino S."/>
            <person name="Barry K."/>
            <person name="Choi C."/>
            <person name="Cichocki N."/>
            <person name="Clum A."/>
            <person name="Copeland A."/>
            <person name="Hainaut M."/>
            <person name="Haridas S."/>
            <person name="Labutti K."/>
            <person name="Lindquist E."/>
            <person name="Lipzen A."/>
            <person name="Khouja H.-R."/>
            <person name="Murat C."/>
            <person name="Ohm R."/>
            <person name="Olson A."/>
            <person name="Spatafora J."/>
            <person name="Veneault-Fourrey C."/>
            <person name="Henrissat B."/>
            <person name="Grigoriev I."/>
            <person name="Martin F."/>
            <person name="Perotto S."/>
        </authorList>
    </citation>
    <scope>NUCLEOTIDE SEQUENCE [LARGE SCALE GENOMIC DNA]</scope>
    <source>
        <strain evidence="5 6">F</strain>
    </source>
</reference>
<dbReference type="STRING" id="1149755.A0A2J6RL57"/>
<protein>
    <submittedName>
        <fullName evidence="5">Acid protease</fullName>
    </submittedName>
</protein>
<dbReference type="InterPro" id="IPR021109">
    <property type="entry name" value="Peptidase_aspartic_dom_sf"/>
</dbReference>
<keyword evidence="5" id="KW-0645">Protease</keyword>
<proteinExistence type="inferred from homology"/>
<dbReference type="PROSITE" id="PS51767">
    <property type="entry name" value="PEPTIDASE_A1"/>
    <property type="match status" value="1"/>
</dbReference>
<sequence>MGILISLLLISLAIESATSSQLPTTQSFPRIPLTQKKTPSLAHLGRRSGTTTQTITIDSGFWFGNFSIGGAPNLNLLIDTGSGDIILNPGLYVPSKASKNLSLPFENSYGTTSSNGTGTGGVTGTLYSDVVTYGGLSATHVIGSASGTAALIPSDGIIGFSKQEAQFPIQYPNLTNTAPFIDTLCDQNVVSECRFGLALTGSGSGTLILGELDSSLYTGDLSVAPIIQQWALTGDLALEGKVIAKDILIELDSGTATVIGPIDAVTSLFNATGIQGVLQSTPDGPLLTGYFPCDKPPTVGFGFPSASDAAAAANNSTSSVSKKGSIFNIPTNQWAAANNGNNNCTAVLSGANVPNITGLWVVGQAFFQGLYIDHNLANGTVGFAPLKNGGNATSTSGSTGSPTSTTSAKPTQPTSGTSKSMSSGGLFWSFAILGALVVWV</sequence>
<evidence type="ECO:0000256" key="2">
    <source>
        <dbReference type="SAM" id="MobiDB-lite"/>
    </source>
</evidence>
<organism evidence="5 6">
    <name type="scientific">Hyaloscypha variabilis (strain UAMH 11265 / GT02V1 / F)</name>
    <name type="common">Meliniomyces variabilis</name>
    <dbReference type="NCBI Taxonomy" id="1149755"/>
    <lineage>
        <taxon>Eukaryota</taxon>
        <taxon>Fungi</taxon>
        <taxon>Dikarya</taxon>
        <taxon>Ascomycota</taxon>
        <taxon>Pezizomycotina</taxon>
        <taxon>Leotiomycetes</taxon>
        <taxon>Helotiales</taxon>
        <taxon>Hyaloscyphaceae</taxon>
        <taxon>Hyaloscypha</taxon>
        <taxon>Hyaloscypha variabilis</taxon>
    </lineage>
</organism>
<keyword evidence="5" id="KW-0378">Hydrolase</keyword>
<dbReference type="Proteomes" id="UP000235786">
    <property type="component" value="Unassembled WGS sequence"/>
</dbReference>
<dbReference type="SUPFAM" id="SSF50630">
    <property type="entry name" value="Acid proteases"/>
    <property type="match status" value="1"/>
</dbReference>
<keyword evidence="3" id="KW-0732">Signal</keyword>
<dbReference type="PANTHER" id="PTHR47966:SF51">
    <property type="entry name" value="BETA-SITE APP-CLEAVING ENZYME, ISOFORM A-RELATED"/>
    <property type="match status" value="1"/>
</dbReference>
<dbReference type="PRINTS" id="PR00792">
    <property type="entry name" value="PEPSIN"/>
</dbReference>
<evidence type="ECO:0000313" key="6">
    <source>
        <dbReference type="Proteomes" id="UP000235786"/>
    </source>
</evidence>
<dbReference type="Gene3D" id="2.40.70.10">
    <property type="entry name" value="Acid Proteases"/>
    <property type="match status" value="2"/>
</dbReference>
<dbReference type="Pfam" id="PF00026">
    <property type="entry name" value="Asp"/>
    <property type="match status" value="1"/>
</dbReference>
<name>A0A2J6RL57_HYAVF</name>
<gene>
    <name evidence="5" type="ORF">L207DRAFT_567545</name>
</gene>
<dbReference type="InterPro" id="IPR034164">
    <property type="entry name" value="Pepsin-like_dom"/>
</dbReference>
<accession>A0A2J6RL57</accession>
<dbReference type="OrthoDB" id="15189at2759"/>
<evidence type="ECO:0000256" key="1">
    <source>
        <dbReference type="ARBA" id="ARBA00007447"/>
    </source>
</evidence>
<dbReference type="EMBL" id="KZ613947">
    <property type="protein sequence ID" value="PMD39253.1"/>
    <property type="molecule type" value="Genomic_DNA"/>
</dbReference>
<feature type="region of interest" description="Disordered" evidence="2">
    <location>
        <begin position="392"/>
        <end position="421"/>
    </location>
</feature>
<dbReference type="CDD" id="cd05471">
    <property type="entry name" value="pepsin_like"/>
    <property type="match status" value="1"/>
</dbReference>
<dbReference type="PANTHER" id="PTHR47966">
    <property type="entry name" value="BETA-SITE APP-CLEAVING ENZYME, ISOFORM A-RELATED"/>
    <property type="match status" value="1"/>
</dbReference>
<evidence type="ECO:0000256" key="3">
    <source>
        <dbReference type="SAM" id="SignalP"/>
    </source>
</evidence>
<dbReference type="InterPro" id="IPR001461">
    <property type="entry name" value="Aspartic_peptidase_A1"/>
</dbReference>
<comment type="similarity">
    <text evidence="1">Belongs to the peptidase A1 family.</text>
</comment>
<dbReference type="InterPro" id="IPR033121">
    <property type="entry name" value="PEPTIDASE_A1"/>
</dbReference>
<feature type="domain" description="Peptidase A1" evidence="4">
    <location>
        <begin position="62"/>
        <end position="384"/>
    </location>
</feature>
<feature type="chain" id="PRO_5014390281" evidence="3">
    <location>
        <begin position="20"/>
        <end position="440"/>
    </location>
</feature>
<dbReference type="GO" id="GO:0006508">
    <property type="term" value="P:proteolysis"/>
    <property type="evidence" value="ECO:0007669"/>
    <property type="project" value="UniProtKB-KW"/>
</dbReference>
<evidence type="ECO:0000259" key="4">
    <source>
        <dbReference type="PROSITE" id="PS51767"/>
    </source>
</evidence>
<keyword evidence="6" id="KW-1185">Reference proteome</keyword>
<dbReference type="AlphaFoldDB" id="A0A2J6RL57"/>
<feature type="signal peptide" evidence="3">
    <location>
        <begin position="1"/>
        <end position="19"/>
    </location>
</feature>
<evidence type="ECO:0000313" key="5">
    <source>
        <dbReference type="EMBL" id="PMD39253.1"/>
    </source>
</evidence>